<feature type="compositionally biased region" description="Basic and acidic residues" evidence="1">
    <location>
        <begin position="491"/>
        <end position="504"/>
    </location>
</feature>
<keyword evidence="3" id="KW-1185">Reference proteome</keyword>
<feature type="region of interest" description="Disordered" evidence="1">
    <location>
        <begin position="293"/>
        <end position="324"/>
    </location>
</feature>
<feature type="region of interest" description="Disordered" evidence="1">
    <location>
        <begin position="156"/>
        <end position="184"/>
    </location>
</feature>
<dbReference type="Proteomes" id="UP001195483">
    <property type="component" value="Unassembled WGS sequence"/>
</dbReference>
<protein>
    <submittedName>
        <fullName evidence="2">Uncharacterized protein</fullName>
    </submittedName>
</protein>
<feature type="compositionally biased region" description="Low complexity" evidence="1">
    <location>
        <begin position="561"/>
        <end position="572"/>
    </location>
</feature>
<evidence type="ECO:0000256" key="1">
    <source>
        <dbReference type="SAM" id="MobiDB-lite"/>
    </source>
</evidence>
<feature type="region of interest" description="Disordered" evidence="1">
    <location>
        <begin position="552"/>
        <end position="594"/>
    </location>
</feature>
<feature type="region of interest" description="Disordered" evidence="1">
    <location>
        <begin position="928"/>
        <end position="959"/>
    </location>
</feature>
<feature type="region of interest" description="Disordered" evidence="1">
    <location>
        <begin position="990"/>
        <end position="1021"/>
    </location>
</feature>
<feature type="region of interest" description="Disordered" evidence="1">
    <location>
        <begin position="210"/>
        <end position="249"/>
    </location>
</feature>
<feature type="region of interest" description="Disordered" evidence="1">
    <location>
        <begin position="82"/>
        <end position="130"/>
    </location>
</feature>
<accession>A0AAE0RRL9</accession>
<feature type="region of interest" description="Disordered" evidence="1">
    <location>
        <begin position="491"/>
        <end position="526"/>
    </location>
</feature>
<evidence type="ECO:0000313" key="3">
    <source>
        <dbReference type="Proteomes" id="UP001195483"/>
    </source>
</evidence>
<comment type="caution">
    <text evidence="2">The sequence shown here is derived from an EMBL/GenBank/DDBJ whole genome shotgun (WGS) entry which is preliminary data.</text>
</comment>
<name>A0AAE0RRL9_9BIVA</name>
<evidence type="ECO:0000313" key="2">
    <source>
        <dbReference type="EMBL" id="KAK3578289.1"/>
    </source>
</evidence>
<dbReference type="AlphaFoldDB" id="A0AAE0RRL9"/>
<sequence>MDTVSRFDLASFVAVMNMLKYNSMDKPELYRTLLAVLCDYDSDDQQSKERTHRYIKLLVTDTVLAEYLICYLPNNEDPLFLGKPRLPTKSHSKKSKHRRNEARRHREANNVRQKRVEHNKPISHSHKASPILSLPAAKDASPTQSLNAVKQALPTQSLSAPKCTSPTKSLSAAKCTSPSKSLSAAKCTSPSWLIPAAKCAASTQSLPVAKHASPTQLMPEAKHASPSKSLNATKQQQQQQRHQHKETTNEERIKAKIFWPAEGSYLHKPLPSSKIEKTNNQAGEGKHLLKLLSSNKTDVSSERPVASSTDYESKGHSSATSVATEAPSLPVSSTSTLIVPSGYIKTVFDDNPFLGGQPVLSQFRGTNPSFTVPSHNHLFPSLFPACPFPFIRQMTSGFFPPGFPTFFPVTAPQLITFQGMSNFRSDGSTVVGNTTETSFPLINPDLRVTEGKQANKVSDMVISANRNSTQTTIASKKNTQCRTEMATLTKDEMMISSASEKKDQDDFEDESPGPTKKFKLEEQSQTDLMEESVSELEDSVFSVDDKYGIPGINDGRSRVVTKSLGSDTDGSGSKTGGGDGFGSEQRPVSVPLPMRNSGIKIKTDISNLSSLVAQTLTARNVISKEGEAKMNLDTSSQTFSYEFKPSVDHKARKTAGVKKNRNITGNVHSESTSVVMSDVAQGIHTSKTETVDKNKPKGFILGHMHGQDKMTSFSVNPTSMDFLLQKPGVRFVASKSLHNTLLLNSKNQSSCDKRDKSDTWSSLNAGAKQSSVCVETVQSSASVKTQQSSSSLDATESLKSLIESKDLTDSLCFQPQNKAVMKEPNLGCDLRSNSRLASVETFQSCQNFSSHNLSTFPYSQKITLPDGKASTMIFHGEQRDRRSIETGHKFMQNSRKSSSASLNQTISEVAKMMRIQKDMQNELVKPLPKSAATSVVHNDTPAAPGKPGRVSPTVTSQMEAKKKVRQKVSLFSLKKKPMITTLVSNKEMFSERNTAHKLKSPPVNVSSPSNEESRQLQASPNEFNTELAKFTF</sequence>
<gene>
    <name evidence="2" type="ORF">CHS0354_010493</name>
</gene>
<feature type="compositionally biased region" description="Low complexity" evidence="1">
    <location>
        <begin position="1000"/>
        <end position="1010"/>
    </location>
</feature>
<feature type="compositionally biased region" description="Polar residues" evidence="1">
    <location>
        <begin position="306"/>
        <end position="323"/>
    </location>
</feature>
<feature type="compositionally biased region" description="Basic residues" evidence="1">
    <location>
        <begin position="86"/>
        <end position="113"/>
    </location>
</feature>
<reference evidence="2" key="3">
    <citation type="submission" date="2023-05" db="EMBL/GenBank/DDBJ databases">
        <authorList>
            <person name="Smith C.H."/>
        </authorList>
    </citation>
    <scope>NUCLEOTIDE SEQUENCE</scope>
    <source>
        <strain evidence="2">CHS0354</strain>
        <tissue evidence="2">Mantle</tissue>
    </source>
</reference>
<proteinExistence type="predicted"/>
<reference evidence="2" key="2">
    <citation type="journal article" date="2021" name="Genome Biol. Evol.">
        <title>Developing a high-quality reference genome for a parasitic bivalve with doubly uniparental inheritance (Bivalvia: Unionida).</title>
        <authorList>
            <person name="Smith C.H."/>
        </authorList>
    </citation>
    <scope>NUCLEOTIDE SEQUENCE</scope>
    <source>
        <strain evidence="2">CHS0354</strain>
        <tissue evidence="2">Mantle</tissue>
    </source>
</reference>
<reference evidence="2" key="1">
    <citation type="journal article" date="2021" name="Genome Biol. Evol.">
        <title>A High-Quality Reference Genome for a Parasitic Bivalve with Doubly Uniparental Inheritance (Bivalvia: Unionida).</title>
        <authorList>
            <person name="Smith C.H."/>
        </authorList>
    </citation>
    <scope>NUCLEOTIDE SEQUENCE</scope>
    <source>
        <strain evidence="2">CHS0354</strain>
    </source>
</reference>
<dbReference type="EMBL" id="JAEAOA010000661">
    <property type="protein sequence ID" value="KAK3578289.1"/>
    <property type="molecule type" value="Genomic_DNA"/>
</dbReference>
<organism evidence="2 3">
    <name type="scientific">Potamilus streckersoni</name>
    <dbReference type="NCBI Taxonomy" id="2493646"/>
    <lineage>
        <taxon>Eukaryota</taxon>
        <taxon>Metazoa</taxon>
        <taxon>Spiralia</taxon>
        <taxon>Lophotrochozoa</taxon>
        <taxon>Mollusca</taxon>
        <taxon>Bivalvia</taxon>
        <taxon>Autobranchia</taxon>
        <taxon>Heteroconchia</taxon>
        <taxon>Palaeoheterodonta</taxon>
        <taxon>Unionida</taxon>
        <taxon>Unionoidea</taxon>
        <taxon>Unionidae</taxon>
        <taxon>Ambleminae</taxon>
        <taxon>Lampsilini</taxon>
        <taxon>Potamilus</taxon>
    </lineage>
</organism>